<dbReference type="InterPro" id="IPR001936">
    <property type="entry name" value="RasGAP_dom"/>
</dbReference>
<accession>A0A2H3EV87</accession>
<sequence length="1834" mass="207324">MDRTNPASNAPSRSGSSSGAFAYQTRLLERTSSTRSGASVSRNNSQSGMSILTNPTGSSAAPNTRRWVPSHRVANSLDAVRGRWEERSRDAAMEDHTGSSSSPTRSVPSSQLSADSQRVSYIPSTPSHSSSLPDQQRTPPYLKRHTMPAPIIASPLSPNTTGVTVEADPLPSSATATHRIHLPSSSYASDKTRHTDQYLSSALSSAESSPSPSRHRATTLGGSSSPNWSLSDREVTASPPPVASSSNHDPFIPTPPSTPLKKRPTSYYGGTSSPDKVTVGPSILDRTNSYKRSLETSTATNPSVMSPTPYRSSYMNNKKAATYGESLTAGRRLGKHLPRIASGDGDDHWEEEKDSPKEWVEAKDVNLPIKEVKAVETTPTRREMRVRDLNVGVDSSSESKRREEMGLPVVDEGDGVAGIPGRLRLSRYRAPNAQTPMPSSRLARGLWADTQRHLIQAYEYLCHVGEAQQWIEGCLGEELGFGVVEMESGLRNGVVLAKLVKVFTQDAIVKRIYEAQKLSFLHSDNINYFFVFVRQVGLPEGFIFELTDLYEKKNLPKVIYCIHALSHLLARRGLAERIGNLLGRLQFSDDQLQKTQKGLKDAGVAMPNFGNIGRELAREINEEPEVEVETEDERRDRLLLENEASIIKLQSQCRGYIARQAEAAQRDRMRLIEHYVAKIQARCRGQLLRRELSEQRSEQQDLEPWAVALQASLRGASFRREWHHHLHDIRSSSSSVIKIQAQLRAVLQRRRMAGLMAALRTSRSSFVKLQSMARLRLVKRSINQVSKTFVEPSVATSVMAMQAFSRGAIARQRAMQQVKTLHNYEGIFIALQSQCRGILVRRQMRKQMAKLEDVTQTVVRIQAASRTYLARKRLLSLIRGLRKATASVVSFQTIARTKIVRQQHKAMTRALMTVSTIKAVGSLQALARASLARSKHQEVTRKLEFVAPDMVRFQAVARGVLARDDYFAWRDHLFTSQDVATFLQALLRGAMVRRKFRSKMDYYRSNLNKVIQIQSLMRAKETREQYRQLTMGQNVTVGTIKNFVHLLDDSEADFQDEITVERLRKRVVQQIRENQALENDLNDLDTKIGLVVENMKTVKRRHTDNAAGHAARTSLLAAHGDPFSGPNTLDHTARRKLELYQQLFYLLQTRGEYLSRLFHHISQGNAAESNRRFVERVVLTLFGYGQDSREDYLLLKVFQLAIRDEFVLATSPSDIVRGHPMYINIAVHYLRQKQAVYVREAFQDAIQKLVDHPDLDLEADPCAIYEERIRREEMRSEVPINKAKQVSFHEALRDPDTRAIYIRHIQMLQWATTVMVQAIMESTKKMPYSIRYLARETLSVAREMYPDAPDEVYAACIGRLVFYRYINPAIVTPESFNIISTTLDVQSRSNLSEISRVLTQITSGSPFGEDNPSYVPINDYVRKTIDEMTAWLLEVANVPDAETQFHAHEFLDATVQPKPIYISPNEIYTMHGLLSQHQDSLGQSADDALKIILRELDGVPHFGNEELKDARDHVITLELTNRFADVKDPHAEEKALWVQAKRGVLAILRVQPAQDLVESLLQPVTDDDELIWEGILDAEIVNEEARHTHPGRQASQAVADSAYRLEDIRSLTFRAVKALAISYLLKLEERGKISRADGFQGILNAIAGDVRSKHRKRIQRQQEMESMNEALRQLGERKKEFEEKIDSYHRYAQSSMATMVTKPRIKRFTLPFTKQYFHLRDLQKSGQNPKFGSYLYSAKDLYEKGILLSIDQYSPRQFDKIQLTMSSNSAGVFNLLLESTLNGGITTKMGSDEIQMEDLLQAKYEQRSSLTLFNGQAKVNLDLFVRQINKKFFV</sequence>
<dbReference type="PANTHER" id="PTHR14149">
    <property type="entry name" value="RAS GTPASE-ACTIVATING PROTEIN WITH IQ MOTIF"/>
    <property type="match status" value="1"/>
</dbReference>
<keyword evidence="1" id="KW-0175">Coiled coil</keyword>
<dbReference type="Pfam" id="PF03836">
    <property type="entry name" value="RasGAP_C"/>
    <property type="match status" value="1"/>
</dbReference>
<name>A0A2H3EV87_ARMGA</name>
<keyword evidence="6" id="KW-1185">Reference proteome</keyword>
<dbReference type="Gene3D" id="1.10.418.10">
    <property type="entry name" value="Calponin-like domain"/>
    <property type="match status" value="1"/>
</dbReference>
<dbReference type="Pfam" id="PF00612">
    <property type="entry name" value="IQ"/>
    <property type="match status" value="4"/>
</dbReference>
<feature type="compositionally biased region" description="Low complexity" evidence="2">
    <location>
        <begin position="199"/>
        <end position="212"/>
    </location>
</feature>
<protein>
    <submittedName>
        <fullName evidence="5">Ras GTPase-activating protein</fullName>
    </submittedName>
</protein>
<dbReference type="SUPFAM" id="SSF143885">
    <property type="entry name" value="RGC domain-like"/>
    <property type="match status" value="1"/>
</dbReference>
<dbReference type="PROSITE" id="PS50021">
    <property type="entry name" value="CH"/>
    <property type="match status" value="1"/>
</dbReference>
<proteinExistence type="predicted"/>
<feature type="region of interest" description="Disordered" evidence="2">
    <location>
        <begin position="337"/>
        <end position="357"/>
    </location>
</feature>
<dbReference type="Pfam" id="PF00616">
    <property type="entry name" value="RasGAP"/>
    <property type="match status" value="1"/>
</dbReference>
<dbReference type="GO" id="GO:0005096">
    <property type="term" value="F:GTPase activator activity"/>
    <property type="evidence" value="ECO:0007669"/>
    <property type="project" value="TreeGrafter"/>
</dbReference>
<feature type="compositionally biased region" description="Polar residues" evidence="2">
    <location>
        <begin position="220"/>
        <end position="230"/>
    </location>
</feature>
<dbReference type="InterPro" id="IPR000048">
    <property type="entry name" value="IQ_motif_EF-hand-BS"/>
</dbReference>
<dbReference type="OrthoDB" id="775356at2759"/>
<evidence type="ECO:0000256" key="1">
    <source>
        <dbReference type="SAM" id="Coils"/>
    </source>
</evidence>
<dbReference type="InterPro" id="IPR008936">
    <property type="entry name" value="Rho_GTPase_activation_prot"/>
</dbReference>
<feature type="compositionally biased region" description="Low complexity" evidence="2">
    <location>
        <begin position="99"/>
        <end position="113"/>
    </location>
</feature>
<evidence type="ECO:0000313" key="6">
    <source>
        <dbReference type="Proteomes" id="UP000217790"/>
    </source>
</evidence>
<gene>
    <name evidence="5" type="ORF">ARMGADRAFT_1159062</name>
</gene>
<feature type="domain" description="Ras-GAP" evidence="3">
    <location>
        <begin position="1189"/>
        <end position="1403"/>
    </location>
</feature>
<dbReference type="SUPFAM" id="SSF47576">
    <property type="entry name" value="Calponin-homology domain, CH-domain"/>
    <property type="match status" value="1"/>
</dbReference>
<feature type="region of interest" description="Disordered" evidence="2">
    <location>
        <begin position="1"/>
        <end position="142"/>
    </location>
</feature>
<dbReference type="FunCoup" id="A0A2H3EV87">
    <property type="interactions" value="181"/>
</dbReference>
<evidence type="ECO:0000313" key="5">
    <source>
        <dbReference type="EMBL" id="PBL02537.1"/>
    </source>
</evidence>
<dbReference type="Proteomes" id="UP000217790">
    <property type="component" value="Unassembled WGS sequence"/>
</dbReference>
<feature type="compositionally biased region" description="Low complexity" evidence="2">
    <location>
        <begin position="120"/>
        <end position="133"/>
    </location>
</feature>
<evidence type="ECO:0000259" key="4">
    <source>
        <dbReference type="PROSITE" id="PS50021"/>
    </source>
</evidence>
<dbReference type="EMBL" id="KZ293645">
    <property type="protein sequence ID" value="PBL02537.1"/>
    <property type="molecule type" value="Genomic_DNA"/>
</dbReference>
<dbReference type="GO" id="GO:1903479">
    <property type="term" value="P:mitotic actomyosin contractile ring assembly actin filament organization"/>
    <property type="evidence" value="ECO:0007669"/>
    <property type="project" value="TreeGrafter"/>
</dbReference>
<dbReference type="Gene3D" id="1.10.506.10">
    <property type="entry name" value="GTPase Activation - p120gap, domain 1"/>
    <property type="match status" value="1"/>
</dbReference>
<evidence type="ECO:0000256" key="2">
    <source>
        <dbReference type="SAM" id="MobiDB-lite"/>
    </source>
</evidence>
<dbReference type="GO" id="GO:0051015">
    <property type="term" value="F:actin filament binding"/>
    <property type="evidence" value="ECO:0007669"/>
    <property type="project" value="TreeGrafter"/>
</dbReference>
<evidence type="ECO:0000259" key="3">
    <source>
        <dbReference type="PROSITE" id="PS50018"/>
    </source>
</evidence>
<feature type="coiled-coil region" evidence="1">
    <location>
        <begin position="1060"/>
        <end position="1087"/>
    </location>
</feature>
<dbReference type="SMART" id="SM00323">
    <property type="entry name" value="RasGAP"/>
    <property type="match status" value="1"/>
</dbReference>
<dbReference type="CDD" id="cd21206">
    <property type="entry name" value="CH_IQGAP"/>
    <property type="match status" value="1"/>
</dbReference>
<feature type="compositionally biased region" description="Polar residues" evidence="2">
    <location>
        <begin position="30"/>
        <end position="62"/>
    </location>
</feature>
<dbReference type="GO" id="GO:0110085">
    <property type="term" value="C:mitotic actomyosin contractile ring"/>
    <property type="evidence" value="ECO:0007669"/>
    <property type="project" value="TreeGrafter"/>
</dbReference>
<dbReference type="InParanoid" id="A0A2H3EV87"/>
<dbReference type="InterPro" id="IPR000593">
    <property type="entry name" value="RasGAP_C"/>
</dbReference>
<reference evidence="6" key="1">
    <citation type="journal article" date="2017" name="Nat. Ecol. Evol.">
        <title>Genome expansion and lineage-specific genetic innovations in the forest pathogenic fungi Armillaria.</title>
        <authorList>
            <person name="Sipos G."/>
            <person name="Prasanna A.N."/>
            <person name="Walter M.C."/>
            <person name="O'Connor E."/>
            <person name="Balint B."/>
            <person name="Krizsan K."/>
            <person name="Kiss B."/>
            <person name="Hess J."/>
            <person name="Varga T."/>
            <person name="Slot J."/>
            <person name="Riley R."/>
            <person name="Boka B."/>
            <person name="Rigling D."/>
            <person name="Barry K."/>
            <person name="Lee J."/>
            <person name="Mihaltcheva S."/>
            <person name="LaButti K."/>
            <person name="Lipzen A."/>
            <person name="Waldron R."/>
            <person name="Moloney N.M."/>
            <person name="Sperisen C."/>
            <person name="Kredics L."/>
            <person name="Vagvoelgyi C."/>
            <person name="Patrignani A."/>
            <person name="Fitzpatrick D."/>
            <person name="Nagy I."/>
            <person name="Doyle S."/>
            <person name="Anderson J.B."/>
            <person name="Grigoriev I.V."/>
            <person name="Gueldener U."/>
            <person name="Muensterkoetter M."/>
            <person name="Nagy L.G."/>
        </authorList>
    </citation>
    <scope>NUCLEOTIDE SEQUENCE [LARGE SCALE GENOMIC DNA]</scope>
    <source>
        <strain evidence="6">Ar21-2</strain>
    </source>
</reference>
<dbReference type="InterPro" id="IPR001715">
    <property type="entry name" value="CH_dom"/>
</dbReference>
<dbReference type="SMART" id="SM00015">
    <property type="entry name" value="IQ"/>
    <property type="match status" value="9"/>
</dbReference>
<feature type="compositionally biased region" description="Polar residues" evidence="2">
    <location>
        <begin position="285"/>
        <end position="313"/>
    </location>
</feature>
<feature type="region of interest" description="Disordered" evidence="2">
    <location>
        <begin position="174"/>
        <end position="313"/>
    </location>
</feature>
<feature type="domain" description="Calponin-homology (CH)" evidence="4">
    <location>
        <begin position="461"/>
        <end position="569"/>
    </location>
</feature>
<dbReference type="Pfam" id="PF00307">
    <property type="entry name" value="CH"/>
    <property type="match status" value="1"/>
</dbReference>
<dbReference type="STRING" id="47427.A0A2H3EV87"/>
<organism evidence="5 6">
    <name type="scientific">Armillaria gallica</name>
    <name type="common">Bulbous honey fungus</name>
    <name type="synonym">Armillaria bulbosa</name>
    <dbReference type="NCBI Taxonomy" id="47427"/>
    <lineage>
        <taxon>Eukaryota</taxon>
        <taxon>Fungi</taxon>
        <taxon>Dikarya</taxon>
        <taxon>Basidiomycota</taxon>
        <taxon>Agaricomycotina</taxon>
        <taxon>Agaricomycetes</taxon>
        <taxon>Agaricomycetidae</taxon>
        <taxon>Agaricales</taxon>
        <taxon>Marasmiineae</taxon>
        <taxon>Physalacriaceae</taxon>
        <taxon>Armillaria</taxon>
    </lineage>
</organism>
<dbReference type="SUPFAM" id="SSF48350">
    <property type="entry name" value="GTPase activation domain, GAP"/>
    <property type="match status" value="1"/>
</dbReference>
<dbReference type="SMART" id="SM00033">
    <property type="entry name" value="CH"/>
    <property type="match status" value="1"/>
</dbReference>
<dbReference type="PROSITE" id="PS50018">
    <property type="entry name" value="RAS_GTPASE_ACTIV_2"/>
    <property type="match status" value="1"/>
</dbReference>
<dbReference type="GO" id="GO:0005516">
    <property type="term" value="F:calmodulin binding"/>
    <property type="evidence" value="ECO:0007669"/>
    <property type="project" value="TreeGrafter"/>
</dbReference>
<dbReference type="OMA" id="KGVLVHW"/>
<dbReference type="PANTHER" id="PTHR14149:SF14">
    <property type="entry name" value="CALPONIN-HOMOLOGY (CH) DOMAIN-CONTAINING PROTEIN"/>
    <property type="match status" value="1"/>
</dbReference>
<feature type="compositionally biased region" description="Basic and acidic residues" evidence="2">
    <location>
        <begin position="80"/>
        <end position="97"/>
    </location>
</feature>
<dbReference type="InterPro" id="IPR036872">
    <property type="entry name" value="CH_dom_sf"/>
</dbReference>
<dbReference type="PROSITE" id="PS50096">
    <property type="entry name" value="IQ"/>
    <property type="match status" value="11"/>
</dbReference>
<feature type="compositionally biased region" description="Low complexity" evidence="2">
    <location>
        <begin position="1"/>
        <end position="19"/>
    </location>
</feature>